<evidence type="ECO:0000313" key="5">
    <source>
        <dbReference type="Proteomes" id="UP000002009"/>
    </source>
</evidence>
<keyword evidence="5" id="KW-1185">Reference proteome</keyword>
<dbReference type="FunCoup" id="C1E036">
    <property type="interactions" value="109"/>
</dbReference>
<feature type="region of interest" description="Disordered" evidence="2">
    <location>
        <begin position="473"/>
        <end position="505"/>
    </location>
</feature>
<evidence type="ECO:0000313" key="4">
    <source>
        <dbReference type="EMBL" id="ACO60750.1"/>
    </source>
</evidence>
<dbReference type="PANTHER" id="PTHR43173">
    <property type="entry name" value="ABC1 FAMILY PROTEIN"/>
    <property type="match status" value="1"/>
</dbReference>
<dbReference type="InParanoid" id="C1E036"/>
<proteinExistence type="inferred from homology"/>
<dbReference type="RefSeq" id="XP_002499492.1">
    <property type="nucleotide sequence ID" value="XM_002499446.1"/>
</dbReference>
<dbReference type="OMA" id="VETHAMA"/>
<dbReference type="InterPro" id="IPR011009">
    <property type="entry name" value="Kinase-like_dom_sf"/>
</dbReference>
<dbReference type="PANTHER" id="PTHR43173:SF28">
    <property type="entry name" value="AARF DOMAIN CONTAINING KINASE 5"/>
    <property type="match status" value="1"/>
</dbReference>
<dbReference type="InterPro" id="IPR051130">
    <property type="entry name" value="Mito_struct-func_regulator"/>
</dbReference>
<protein>
    <recommendedName>
        <fullName evidence="3">ABC1 atypical kinase-like domain-containing protein</fullName>
    </recommendedName>
</protein>
<comment type="similarity">
    <text evidence="1">Belongs to the protein kinase superfamily. ADCK protein kinase family.</text>
</comment>
<evidence type="ECO:0000259" key="3">
    <source>
        <dbReference type="Pfam" id="PF03109"/>
    </source>
</evidence>
<dbReference type="CDD" id="cd13969">
    <property type="entry name" value="ADCK1-like"/>
    <property type="match status" value="1"/>
</dbReference>
<name>C1E036_MICCC</name>
<dbReference type="STRING" id="296587.C1E036"/>
<feature type="domain" description="ABC1 atypical kinase-like" evidence="3">
    <location>
        <begin position="189"/>
        <end position="449"/>
    </location>
</feature>
<dbReference type="EMBL" id="CP001323">
    <property type="protein sequence ID" value="ACO60750.1"/>
    <property type="molecule type" value="Genomic_DNA"/>
</dbReference>
<dbReference type="Proteomes" id="UP000002009">
    <property type="component" value="Chromosome 2"/>
</dbReference>
<organism evidence="4 5">
    <name type="scientific">Micromonas commoda (strain RCC299 / NOUM17 / CCMP2709)</name>
    <name type="common">Picoplanktonic green alga</name>
    <dbReference type="NCBI Taxonomy" id="296587"/>
    <lineage>
        <taxon>Eukaryota</taxon>
        <taxon>Viridiplantae</taxon>
        <taxon>Chlorophyta</taxon>
        <taxon>Mamiellophyceae</taxon>
        <taxon>Mamiellales</taxon>
        <taxon>Mamiellaceae</taxon>
        <taxon>Micromonas</taxon>
    </lineage>
</organism>
<dbReference type="Pfam" id="PF03109">
    <property type="entry name" value="ABC1"/>
    <property type="match status" value="1"/>
</dbReference>
<dbReference type="AlphaFoldDB" id="C1E036"/>
<gene>
    <name evidence="4" type="ORF">MICPUN_56325</name>
</gene>
<reference evidence="4 5" key="1">
    <citation type="journal article" date="2009" name="Science">
        <title>Green evolution and dynamic adaptations revealed by genomes of the marine picoeukaryotes Micromonas.</title>
        <authorList>
            <person name="Worden A.Z."/>
            <person name="Lee J.H."/>
            <person name="Mock T."/>
            <person name="Rouze P."/>
            <person name="Simmons M.P."/>
            <person name="Aerts A.L."/>
            <person name="Allen A.E."/>
            <person name="Cuvelier M.L."/>
            <person name="Derelle E."/>
            <person name="Everett M.V."/>
            <person name="Foulon E."/>
            <person name="Grimwood J."/>
            <person name="Gundlach H."/>
            <person name="Henrissat B."/>
            <person name="Napoli C."/>
            <person name="McDonald S.M."/>
            <person name="Parker M.S."/>
            <person name="Rombauts S."/>
            <person name="Salamov A."/>
            <person name="Von Dassow P."/>
            <person name="Badger J.H."/>
            <person name="Coutinho P.M."/>
            <person name="Demir E."/>
            <person name="Dubchak I."/>
            <person name="Gentemann C."/>
            <person name="Eikrem W."/>
            <person name="Gready J.E."/>
            <person name="John U."/>
            <person name="Lanier W."/>
            <person name="Lindquist E.A."/>
            <person name="Lucas S."/>
            <person name="Mayer K.F."/>
            <person name="Moreau H."/>
            <person name="Not F."/>
            <person name="Otillar R."/>
            <person name="Panaud O."/>
            <person name="Pangilinan J."/>
            <person name="Paulsen I."/>
            <person name="Piegu B."/>
            <person name="Poliakov A."/>
            <person name="Robbens S."/>
            <person name="Schmutz J."/>
            <person name="Toulza E."/>
            <person name="Wyss T."/>
            <person name="Zelensky A."/>
            <person name="Zhou K."/>
            <person name="Armbrust E.V."/>
            <person name="Bhattacharya D."/>
            <person name="Goodenough U.W."/>
            <person name="Van de Peer Y."/>
            <person name="Grigoriev I.V."/>
        </authorList>
    </citation>
    <scope>NUCLEOTIDE SEQUENCE [LARGE SCALE GENOMIC DNA]</scope>
    <source>
        <strain evidence="5">RCC299 / NOUM17</strain>
    </source>
</reference>
<dbReference type="InterPro" id="IPR045307">
    <property type="entry name" value="ADCK1_dom"/>
</dbReference>
<sequence length="687" mass="74237">MSRVRAVAVAATAGSAAFIAWDANDRKGGVGVTRAVTATATAALIVADYKLCLAGLEKNSPQFLDARNKVHERSAARLLRLCERNGGLYTKAGQFISTASGMPAPYQRHLSKLQDSARPLEWSDVREMVANELSPRAVEHLVNFGGGNDVRDATALGATELSDEAAANAVKRSAGATNEPVLAGGVSGSTSFSEFDREPIAAASLAQVHRAVTSAGEEVAVKVQRPGLRRQFDVDLATMRFITGAICVAFPSFDFSFLVPEFRDRLSRELDFTWEGRSCERTGRALADDARMVTPKIHWSLTTGRVLTMEYVRGVKVDDGPGLRAAGIDPAAAASALADTFARMLACHGFVHGDPHPGNMLVRRQPSDLSAGGNDLGAAVMSPAEPSILSRRRRWWPFGARAGGQPLTGKVQIVLLDHGLYTELNERERVRMCELWHAVAMRDPARVRAVSEEMGVPKSLQWILPQLMARQTSNVKPMGGGESGNADAPGGDPASANPRSAEAAQARVDGLVRGGRPPLSMDQVSEFGRALPREMMIVMRANALIRNITRKLAIDVDAHERAMYGEGTGGRGLLGLSLGGFMGGDVGRRMDRRRQWAMARYSCLGISLPSALAECGRRKGGIAALPMRIRIKWKLRTARVWARIWLFRSMQYGVMIAIRTLPEGLSEPVVQGFTEMLERKRGGLPAA</sequence>
<dbReference type="KEGG" id="mis:MICPUN_56325"/>
<dbReference type="eggNOG" id="KOG1235">
    <property type="taxonomic scope" value="Eukaryota"/>
</dbReference>
<dbReference type="InterPro" id="IPR004147">
    <property type="entry name" value="ABC1_dom"/>
</dbReference>
<accession>C1E036</accession>
<evidence type="ECO:0000256" key="2">
    <source>
        <dbReference type="SAM" id="MobiDB-lite"/>
    </source>
</evidence>
<dbReference type="GeneID" id="8240687"/>
<dbReference type="OrthoDB" id="496945at2759"/>
<dbReference type="SUPFAM" id="SSF56112">
    <property type="entry name" value="Protein kinase-like (PK-like)"/>
    <property type="match status" value="1"/>
</dbReference>
<evidence type="ECO:0000256" key="1">
    <source>
        <dbReference type="ARBA" id="ARBA00009670"/>
    </source>
</evidence>